<proteinExistence type="predicted"/>
<accession>A0ACB0ING6</accession>
<gene>
    <name evidence="1" type="ORF">MILVUS5_LOCUS4958</name>
</gene>
<keyword evidence="2" id="KW-1185">Reference proteome</keyword>
<sequence length="94" mass="10331">MKEIHAAGQNGEISGEFCRFNVGIQDWYIDAMSNTMFAGCPLKKRLGPDSSNKMAAQMTSIQEQAKTSKDEAQGDVPTVKSSIIQWERPSVLHG</sequence>
<evidence type="ECO:0000313" key="2">
    <source>
        <dbReference type="Proteomes" id="UP001177021"/>
    </source>
</evidence>
<evidence type="ECO:0000313" key="1">
    <source>
        <dbReference type="EMBL" id="CAJ2633944.1"/>
    </source>
</evidence>
<dbReference type="Proteomes" id="UP001177021">
    <property type="component" value="Unassembled WGS sequence"/>
</dbReference>
<organism evidence="1 2">
    <name type="scientific">Trifolium pratense</name>
    <name type="common">Red clover</name>
    <dbReference type="NCBI Taxonomy" id="57577"/>
    <lineage>
        <taxon>Eukaryota</taxon>
        <taxon>Viridiplantae</taxon>
        <taxon>Streptophyta</taxon>
        <taxon>Embryophyta</taxon>
        <taxon>Tracheophyta</taxon>
        <taxon>Spermatophyta</taxon>
        <taxon>Magnoliopsida</taxon>
        <taxon>eudicotyledons</taxon>
        <taxon>Gunneridae</taxon>
        <taxon>Pentapetalae</taxon>
        <taxon>rosids</taxon>
        <taxon>fabids</taxon>
        <taxon>Fabales</taxon>
        <taxon>Fabaceae</taxon>
        <taxon>Papilionoideae</taxon>
        <taxon>50 kb inversion clade</taxon>
        <taxon>NPAAA clade</taxon>
        <taxon>Hologalegina</taxon>
        <taxon>IRL clade</taxon>
        <taxon>Trifolieae</taxon>
        <taxon>Trifolium</taxon>
    </lineage>
</organism>
<name>A0ACB0ING6_TRIPR</name>
<comment type="caution">
    <text evidence="1">The sequence shown here is derived from an EMBL/GenBank/DDBJ whole genome shotgun (WGS) entry which is preliminary data.</text>
</comment>
<dbReference type="EMBL" id="CASHSV030000002">
    <property type="protein sequence ID" value="CAJ2633944.1"/>
    <property type="molecule type" value="Genomic_DNA"/>
</dbReference>
<reference evidence="1" key="1">
    <citation type="submission" date="2023-10" db="EMBL/GenBank/DDBJ databases">
        <authorList>
            <person name="Rodriguez Cubillos JULIANA M."/>
            <person name="De Vega J."/>
        </authorList>
    </citation>
    <scope>NUCLEOTIDE SEQUENCE</scope>
</reference>
<protein>
    <submittedName>
        <fullName evidence="1">Uncharacterized protein</fullName>
    </submittedName>
</protein>